<gene>
    <name evidence="1" type="ORF">G5I_09536</name>
</gene>
<organism evidence="2">
    <name type="scientific">Acromyrmex echinatior</name>
    <name type="common">Panamanian leafcutter ant</name>
    <name type="synonym">Acromyrmex octospinosus echinatior</name>
    <dbReference type="NCBI Taxonomy" id="103372"/>
    <lineage>
        <taxon>Eukaryota</taxon>
        <taxon>Metazoa</taxon>
        <taxon>Ecdysozoa</taxon>
        <taxon>Arthropoda</taxon>
        <taxon>Hexapoda</taxon>
        <taxon>Insecta</taxon>
        <taxon>Pterygota</taxon>
        <taxon>Neoptera</taxon>
        <taxon>Endopterygota</taxon>
        <taxon>Hymenoptera</taxon>
        <taxon>Apocrita</taxon>
        <taxon>Aculeata</taxon>
        <taxon>Formicoidea</taxon>
        <taxon>Formicidae</taxon>
        <taxon>Myrmicinae</taxon>
        <taxon>Acromyrmex</taxon>
    </lineage>
</organism>
<dbReference type="Proteomes" id="UP000007755">
    <property type="component" value="Unassembled WGS sequence"/>
</dbReference>
<protein>
    <submittedName>
        <fullName evidence="1">Uncharacterized protein</fullName>
    </submittedName>
</protein>
<sequence>MRRYKERTRGEGDEENKEEDKKFLYHKITLSSSDVIFYVPIYALGRREGGGRGTFSSCFEGGRREEADQISQPLNPASVSEHDLLPYEVYNPILSYSFVFRQLRILSGQTNQVPINT</sequence>
<evidence type="ECO:0000313" key="1">
    <source>
        <dbReference type="EMBL" id="EGI62131.1"/>
    </source>
</evidence>
<reference evidence="1" key="1">
    <citation type="submission" date="2011-02" db="EMBL/GenBank/DDBJ databases">
        <title>The genome of the leaf-cutting ant Acromyrmex echinatior suggests key adaptations to social evolution and fungus farming.</title>
        <authorList>
            <person name="Nygaard S."/>
            <person name="Zhang G."/>
        </authorList>
    </citation>
    <scope>NUCLEOTIDE SEQUENCE</scope>
</reference>
<dbReference type="AlphaFoldDB" id="F4WUG6"/>
<accession>F4WUG6</accession>
<dbReference type="EMBL" id="GL888365">
    <property type="protein sequence ID" value="EGI62131.1"/>
    <property type="molecule type" value="Genomic_DNA"/>
</dbReference>
<evidence type="ECO:0000313" key="2">
    <source>
        <dbReference type="Proteomes" id="UP000007755"/>
    </source>
</evidence>
<dbReference type="InParanoid" id="F4WUG6"/>
<keyword evidence="2" id="KW-1185">Reference proteome</keyword>
<name>F4WUG6_ACREC</name>
<proteinExistence type="predicted"/>